<dbReference type="Gene3D" id="1.10.287.950">
    <property type="entry name" value="Methyl-accepting chemotaxis protein"/>
    <property type="match status" value="1"/>
</dbReference>
<feature type="compositionally biased region" description="Polar residues" evidence="2">
    <location>
        <begin position="1186"/>
        <end position="1199"/>
    </location>
</feature>
<name>D8QL81_SCHCM</name>
<feature type="compositionally biased region" description="Basic and acidic residues" evidence="2">
    <location>
        <begin position="264"/>
        <end position="278"/>
    </location>
</feature>
<feature type="region of interest" description="Disordered" evidence="2">
    <location>
        <begin position="124"/>
        <end position="143"/>
    </location>
</feature>
<feature type="compositionally biased region" description="Polar residues" evidence="2">
    <location>
        <begin position="370"/>
        <end position="384"/>
    </location>
</feature>
<dbReference type="OMA" id="RVEYQHD"/>
<feature type="region of interest" description="Disordered" evidence="2">
    <location>
        <begin position="150"/>
        <end position="470"/>
    </location>
</feature>
<feature type="compositionally biased region" description="Low complexity" evidence="2">
    <location>
        <begin position="223"/>
        <end position="233"/>
    </location>
</feature>
<feature type="compositionally biased region" description="Basic and acidic residues" evidence="2">
    <location>
        <begin position="345"/>
        <end position="354"/>
    </location>
</feature>
<feature type="compositionally biased region" description="Low complexity" evidence="2">
    <location>
        <begin position="1023"/>
        <end position="1040"/>
    </location>
</feature>
<feature type="compositionally biased region" description="Low complexity" evidence="2">
    <location>
        <begin position="1140"/>
        <end position="1169"/>
    </location>
</feature>
<proteinExistence type="predicted"/>
<evidence type="ECO:0000313" key="3">
    <source>
        <dbReference type="EMBL" id="EFI91472.1"/>
    </source>
</evidence>
<feature type="compositionally biased region" description="Basic and acidic residues" evidence="2">
    <location>
        <begin position="150"/>
        <end position="162"/>
    </location>
</feature>
<gene>
    <name evidence="3" type="ORF">SCHCODRAFT_114599</name>
</gene>
<feature type="compositionally biased region" description="Low complexity" evidence="2">
    <location>
        <begin position="314"/>
        <end position="329"/>
    </location>
</feature>
<feature type="compositionally biased region" description="Polar residues" evidence="2">
    <location>
        <begin position="197"/>
        <end position="207"/>
    </location>
</feature>
<feature type="region of interest" description="Disordered" evidence="2">
    <location>
        <begin position="22"/>
        <end position="119"/>
    </location>
</feature>
<feature type="region of interest" description="Disordered" evidence="2">
    <location>
        <begin position="901"/>
        <end position="1431"/>
    </location>
</feature>
<organism evidence="4">
    <name type="scientific">Schizophyllum commune (strain H4-8 / FGSC 9210)</name>
    <name type="common">Split gill fungus</name>
    <dbReference type="NCBI Taxonomy" id="578458"/>
    <lineage>
        <taxon>Eukaryota</taxon>
        <taxon>Fungi</taxon>
        <taxon>Dikarya</taxon>
        <taxon>Basidiomycota</taxon>
        <taxon>Agaricomycotina</taxon>
        <taxon>Agaricomycetes</taxon>
        <taxon>Agaricomycetidae</taxon>
        <taxon>Agaricales</taxon>
        <taxon>Schizophyllaceae</taxon>
        <taxon>Schizophyllum</taxon>
    </lineage>
</organism>
<dbReference type="VEuPathDB" id="FungiDB:SCHCODRAFT_02520644"/>
<feature type="compositionally biased region" description="Polar residues" evidence="2">
    <location>
        <begin position="1272"/>
        <end position="1293"/>
    </location>
</feature>
<dbReference type="HOGENOM" id="CLU_251174_0_0_1"/>
<reference evidence="3 4" key="1">
    <citation type="journal article" date="2010" name="Nat. Biotechnol.">
        <title>Genome sequence of the model mushroom Schizophyllum commune.</title>
        <authorList>
            <person name="Ohm R.A."/>
            <person name="de Jong J.F."/>
            <person name="Lugones L.G."/>
            <person name="Aerts A."/>
            <person name="Kothe E."/>
            <person name="Stajich J.E."/>
            <person name="de Vries R.P."/>
            <person name="Record E."/>
            <person name="Levasseur A."/>
            <person name="Baker S.E."/>
            <person name="Bartholomew K.A."/>
            <person name="Coutinho P.M."/>
            <person name="Erdmann S."/>
            <person name="Fowler T.J."/>
            <person name="Gathman A.C."/>
            <person name="Lombard V."/>
            <person name="Henrissat B."/>
            <person name="Knabe N."/>
            <person name="Kuees U."/>
            <person name="Lilly W.W."/>
            <person name="Lindquist E."/>
            <person name="Lucas S."/>
            <person name="Magnuson J.K."/>
            <person name="Piumi F."/>
            <person name="Raudaskoski M."/>
            <person name="Salamov A."/>
            <person name="Schmutz J."/>
            <person name="Schwarze F.W.M.R."/>
            <person name="vanKuyk P.A."/>
            <person name="Horton J.S."/>
            <person name="Grigoriev I.V."/>
            <person name="Woesten H.A.B."/>
        </authorList>
    </citation>
    <scope>NUCLEOTIDE SEQUENCE [LARGE SCALE GENOMIC DNA]</scope>
    <source>
        <strain evidence="4">H4-8 / FGSC 9210</strain>
    </source>
</reference>
<feature type="compositionally biased region" description="Polar residues" evidence="2">
    <location>
        <begin position="526"/>
        <end position="544"/>
    </location>
</feature>
<feature type="compositionally biased region" description="Basic and acidic residues" evidence="2">
    <location>
        <begin position="99"/>
        <end position="119"/>
    </location>
</feature>
<feature type="compositionally biased region" description="Low complexity" evidence="2">
    <location>
        <begin position="979"/>
        <end position="993"/>
    </location>
</feature>
<feature type="compositionally biased region" description="Basic and acidic residues" evidence="2">
    <location>
        <begin position="768"/>
        <end position="799"/>
    </location>
</feature>
<feature type="compositionally biased region" description="Polar residues" evidence="2">
    <location>
        <begin position="458"/>
        <end position="468"/>
    </location>
</feature>
<feature type="compositionally biased region" description="Low complexity" evidence="2">
    <location>
        <begin position="173"/>
        <end position="196"/>
    </location>
</feature>
<feature type="compositionally biased region" description="Acidic residues" evidence="2">
    <location>
        <begin position="1320"/>
        <end position="1332"/>
    </location>
</feature>
<feature type="region of interest" description="Disordered" evidence="2">
    <location>
        <begin position="522"/>
        <end position="556"/>
    </location>
</feature>
<keyword evidence="1" id="KW-0175">Coiled coil</keyword>
<feature type="compositionally biased region" description="Polar residues" evidence="2">
    <location>
        <begin position="1041"/>
        <end position="1054"/>
    </location>
</feature>
<evidence type="ECO:0000256" key="1">
    <source>
        <dbReference type="SAM" id="Coils"/>
    </source>
</evidence>
<dbReference type="Proteomes" id="UP000007431">
    <property type="component" value="Unassembled WGS sequence"/>
</dbReference>
<sequence>MVPSGLPFATLLARTSEVDIRARAEHSRSATSLVPPKTPNTRPRSPSMDAAGPSSSTPKGPSPCLAPPKESSPSWWATTKQKLSPTKEREKAPWATPPSKDRAKEKEREKHLSPAQRVIEEARARARVEESMRALEEERALEDARARDMAMLRAQARDREDSSSSGATDGGYTSAASALTRSASAVTRSASTATGSPSTRAPSTSEQPVKLLARKPVPPMSPTSPSLSSQRAILRPRARSRSRPRRTSTCGAARRIWRRRRRCTWGERRVKARPEAARESPSAGRASSPGTHPSRPSVDVHHRQLSHDGHPRQASTASDTSSGSSFTTAVADPAALRVMNASEGRAGEESEGKAEVTSGSYPTRLVVDPSASNPFNASSTSLPQETARRLPTTPSRAAGTRTHQVAGDDGTNGRAPIRDATAACGVPPAQGPPPPDTPSARVPAPAQEMPLRERKDSNAPSALPSTVKFSPAGALDVPATVLEVARRLEKLENWTVKHVHALEERMGSVERRLVREKVAELKETGQAKSTSGELTSKETGTIESTGKEIEPIGSTCKEIEPDATDAMISDGKVAESDALDPSSGKLCGKTAESELSSIRAELGELQTRIGDLGRDMAVVAREMVREEVKKAMEDAPSASPPRDQDEQAIAAVQRDVQEVRRELQDIRSEVAKASQDVEDVREDVNGLRRTSSGLSREVEGVSRAAANLERRVEDLAREMEHLSRDVVRGELGRQVSEVRGDVQSVSRDISSARGDVQNTARDVQSVRGDVHDVRRDVQSVSRDVQDLRRDVQDVRREMARLASPPNESSMRSTAVLASAERASMEGRSSSDSPEAAGLYTGRSWRPRSLPTVDRHATAKVAENTDDAFRSRIAAFEEAHEAVPAKKASPPRIDILASRSDGVVEAQASASPTAQAGPLVSEAVPPVEVASNESSSPPTSTDATSSTTATNTWPPSPSSTSVSFSTALDTSTDPVKQDEATPSPTAPFSPSLALGRSSTLTPVRRAPSVTARESTSPPMRSVAGTWSSGSGSNGTRSVGGTWSASRAGSSSTRQTFGGGTRLPYPTGDYADDASDGSPRGSLTSPPRASSLPIRTSEAAGASESSTSTRMRARPLSAAALKPTPSMTGLPSASLSDSALTSVSGLPSSSYGSSSTSGNDPSSSSPSYGSRGDARACYDEAAGLSTDGAPSSASITRTTLVDSRAQRSSAPPSSNTRSAYNPYTPPRAPFARSSPILSPLKRYTVALGEPITGRRAEERNEQEDEEDDEEQYVTPMQSPTPAARASRSQYSSTGSRLAIETAASPSAPNECDPSSPPHPERETEDPTPGVDEDAGERADRVFSSNRATRTDDAPATEPPLSRARSMYSAPRAPSRSRSIERGRVFGTSSSSTATTPMSSTPTTPTADRSTRTSQFIDPYVLRRQEREGTSKVAMPRPIAKVPINQLVAFFDGERR</sequence>
<feature type="compositionally biased region" description="Basic residues" evidence="2">
    <location>
        <begin position="234"/>
        <end position="246"/>
    </location>
</feature>
<feature type="compositionally biased region" description="Low complexity" evidence="2">
    <location>
        <begin position="933"/>
        <end position="966"/>
    </location>
</feature>
<keyword evidence="4" id="KW-1185">Reference proteome</keyword>
<feature type="compositionally biased region" description="Polar residues" evidence="2">
    <location>
        <begin position="1123"/>
        <end position="1139"/>
    </location>
</feature>
<dbReference type="EMBL" id="GL377317">
    <property type="protein sequence ID" value="EFI91472.1"/>
    <property type="molecule type" value="Genomic_DNA"/>
</dbReference>
<evidence type="ECO:0000313" key="4">
    <source>
        <dbReference type="Proteomes" id="UP000007431"/>
    </source>
</evidence>
<dbReference type="SUPFAM" id="SSF57997">
    <property type="entry name" value="Tropomyosin"/>
    <property type="match status" value="1"/>
</dbReference>
<feature type="non-terminal residue" evidence="3">
    <location>
        <position position="1453"/>
    </location>
</feature>
<feature type="compositionally biased region" description="Acidic residues" evidence="2">
    <location>
        <begin position="1258"/>
        <end position="1269"/>
    </location>
</feature>
<feature type="compositionally biased region" description="Polar residues" evidence="2">
    <location>
        <begin position="71"/>
        <end position="84"/>
    </location>
</feature>
<feature type="compositionally biased region" description="Low complexity" evidence="2">
    <location>
        <begin position="1094"/>
        <end position="1107"/>
    </location>
</feature>
<dbReference type="InParanoid" id="D8QL81"/>
<feature type="compositionally biased region" description="Basic and acidic residues" evidence="2">
    <location>
        <begin position="298"/>
        <end position="311"/>
    </location>
</feature>
<feature type="compositionally biased region" description="Low complexity" evidence="2">
    <location>
        <begin position="1385"/>
        <end position="1404"/>
    </location>
</feature>
<protein>
    <submittedName>
        <fullName evidence="3">Uncharacterized protein</fullName>
    </submittedName>
</protein>
<evidence type="ECO:0000256" key="2">
    <source>
        <dbReference type="SAM" id="MobiDB-lite"/>
    </source>
</evidence>
<feature type="region of interest" description="Disordered" evidence="2">
    <location>
        <begin position="738"/>
        <end position="865"/>
    </location>
</feature>
<feature type="compositionally biased region" description="Low complexity" evidence="2">
    <location>
        <begin position="1359"/>
        <end position="1374"/>
    </location>
</feature>
<feature type="coiled-coil region" evidence="1">
    <location>
        <begin position="642"/>
        <end position="725"/>
    </location>
</feature>
<feature type="compositionally biased region" description="Basic and acidic residues" evidence="2">
    <location>
        <begin position="1418"/>
        <end position="1427"/>
    </location>
</feature>
<accession>D8QL81</accession>
<dbReference type="Gene3D" id="1.20.5.340">
    <property type="match status" value="1"/>
</dbReference>